<keyword evidence="1 6" id="KW-0378">Hydrolase</keyword>
<name>A0A917J245_9BACT</name>
<dbReference type="InterPro" id="IPR052369">
    <property type="entry name" value="UG_Glycosaminoglycan_Hydrolase"/>
</dbReference>
<evidence type="ECO:0000313" key="7">
    <source>
        <dbReference type="Proteomes" id="UP000627292"/>
    </source>
</evidence>
<dbReference type="RefSeq" id="WP_188956586.1">
    <property type="nucleotide sequence ID" value="NZ_BMIB01000004.1"/>
</dbReference>
<dbReference type="InterPro" id="IPR010905">
    <property type="entry name" value="Glyco_hydro_88"/>
</dbReference>
<keyword evidence="7" id="KW-1185">Reference proteome</keyword>
<protein>
    <submittedName>
        <fullName evidence="6">Glucuronyl hydrolase</fullName>
    </submittedName>
</protein>
<dbReference type="PANTHER" id="PTHR36845:SF1">
    <property type="entry name" value="HYDROLASE, PUTATIVE (AFU_ORTHOLOGUE AFUA_7G05090)-RELATED"/>
    <property type="match status" value="1"/>
</dbReference>
<proteinExistence type="inferred from homology"/>
<organism evidence="6 7">
    <name type="scientific">Filimonas zeae</name>
    <dbReference type="NCBI Taxonomy" id="1737353"/>
    <lineage>
        <taxon>Bacteria</taxon>
        <taxon>Pseudomonadati</taxon>
        <taxon>Bacteroidota</taxon>
        <taxon>Chitinophagia</taxon>
        <taxon>Chitinophagales</taxon>
        <taxon>Chitinophagaceae</taxon>
        <taxon>Filimonas</taxon>
    </lineage>
</organism>
<comment type="similarity">
    <text evidence="2">Belongs to the glycosyl hydrolase 88 family.</text>
</comment>
<dbReference type="InterPro" id="IPR008928">
    <property type="entry name" value="6-hairpin_glycosidase_sf"/>
</dbReference>
<accession>A0A917J245</accession>
<comment type="caution">
    <text evidence="6">The sequence shown here is derived from an EMBL/GenBank/DDBJ whole genome shotgun (WGS) entry which is preliminary data.</text>
</comment>
<evidence type="ECO:0000256" key="2">
    <source>
        <dbReference type="ARBA" id="ARBA00038358"/>
    </source>
</evidence>
<dbReference type="GO" id="GO:0000272">
    <property type="term" value="P:polysaccharide catabolic process"/>
    <property type="evidence" value="ECO:0007669"/>
    <property type="project" value="TreeGrafter"/>
</dbReference>
<evidence type="ECO:0000256" key="3">
    <source>
        <dbReference type="PIRSR" id="PIRSR610905-1"/>
    </source>
</evidence>
<evidence type="ECO:0000313" key="6">
    <source>
        <dbReference type="EMBL" id="GGH77902.1"/>
    </source>
</evidence>
<evidence type="ECO:0000256" key="5">
    <source>
        <dbReference type="SAM" id="SignalP"/>
    </source>
</evidence>
<feature type="signal peptide" evidence="5">
    <location>
        <begin position="1"/>
        <end position="20"/>
    </location>
</feature>
<evidence type="ECO:0000256" key="1">
    <source>
        <dbReference type="ARBA" id="ARBA00022801"/>
    </source>
</evidence>
<dbReference type="EMBL" id="BMIB01000004">
    <property type="protein sequence ID" value="GGH77902.1"/>
    <property type="molecule type" value="Genomic_DNA"/>
</dbReference>
<feature type="binding site" evidence="4">
    <location>
        <position position="112"/>
    </location>
    <ligand>
        <name>substrate</name>
    </ligand>
</feature>
<feature type="binding site" evidence="4">
    <location>
        <position position="248"/>
    </location>
    <ligand>
        <name>substrate</name>
    </ligand>
</feature>
<feature type="active site" description="Nucleophile" evidence="3">
    <location>
        <position position="112"/>
    </location>
</feature>
<keyword evidence="5" id="KW-0732">Signal</keyword>
<feature type="chain" id="PRO_5037080808" evidence="5">
    <location>
        <begin position="21"/>
        <end position="395"/>
    </location>
</feature>
<dbReference type="GO" id="GO:0052757">
    <property type="term" value="F:chondroitin hydrolase activity"/>
    <property type="evidence" value="ECO:0007669"/>
    <property type="project" value="TreeGrafter"/>
</dbReference>
<feature type="active site" description="Proton donor" evidence="3">
    <location>
        <position position="173"/>
    </location>
</feature>
<gene>
    <name evidence="6" type="ORF">GCM10011379_44950</name>
</gene>
<dbReference type="Gene3D" id="1.50.10.10">
    <property type="match status" value="1"/>
</dbReference>
<reference evidence="6" key="2">
    <citation type="submission" date="2020-09" db="EMBL/GenBank/DDBJ databases">
        <authorList>
            <person name="Sun Q."/>
            <person name="Zhou Y."/>
        </authorList>
    </citation>
    <scope>NUCLEOTIDE SEQUENCE</scope>
    <source>
        <strain evidence="6">CGMCC 1.15290</strain>
    </source>
</reference>
<dbReference type="InterPro" id="IPR012341">
    <property type="entry name" value="6hp_glycosidase-like_sf"/>
</dbReference>
<dbReference type="Proteomes" id="UP000627292">
    <property type="component" value="Unassembled WGS sequence"/>
</dbReference>
<evidence type="ECO:0000256" key="4">
    <source>
        <dbReference type="PIRSR" id="PIRSR610905-2"/>
    </source>
</evidence>
<feature type="binding site" evidence="4">
    <location>
        <position position="232"/>
    </location>
    <ligand>
        <name>substrate</name>
    </ligand>
</feature>
<dbReference type="Pfam" id="PF07470">
    <property type="entry name" value="Glyco_hydro_88"/>
    <property type="match status" value="1"/>
</dbReference>
<feature type="binding site" evidence="4">
    <location>
        <position position="244"/>
    </location>
    <ligand>
        <name>substrate</name>
    </ligand>
</feature>
<dbReference type="AlphaFoldDB" id="A0A917J245"/>
<reference evidence="6" key="1">
    <citation type="journal article" date="2014" name="Int. J. Syst. Evol. Microbiol.">
        <title>Complete genome sequence of Corynebacterium casei LMG S-19264T (=DSM 44701T), isolated from a smear-ripened cheese.</title>
        <authorList>
            <consortium name="US DOE Joint Genome Institute (JGI-PGF)"/>
            <person name="Walter F."/>
            <person name="Albersmeier A."/>
            <person name="Kalinowski J."/>
            <person name="Ruckert C."/>
        </authorList>
    </citation>
    <scope>NUCLEOTIDE SEQUENCE</scope>
    <source>
        <strain evidence="6">CGMCC 1.15290</strain>
    </source>
</reference>
<feature type="binding site" evidence="4">
    <location>
        <position position="173"/>
    </location>
    <ligand>
        <name>substrate</name>
    </ligand>
</feature>
<sequence length="395" mass="44431">MRITTIALLGILCLQACTMAKKFSSEPALNYSVQQVTVAAGQLHGYDSIPRSIAAGASRWSLVDYKDWTSGFWSGLLWYVYEYTRDTTWRNKADSFSRTLTPLAYNKAFDHDIGFQLYCSMGNGLRLTGDTSYKRILLAAADTLATLYNPQVGTILSWPRNVQMLGGHNTIIDNMINLELLFWAAKNGSPHCYNIAVQHANTTMQHHFRPDYSAYHVVVYDTVTGKVLRKQTHQGYADSSMWARGQSWAIYGYTLCYRETRKPEYLAFAQQVANVYLQRLGDEQIPYWDFDDVAIPNAPRDASAAAVTASALLELSTLVTDSATGQHYRQKATAMLAELSTKRWQSGKRNCALLLHSTGNKPNGSEIDASIVYADYYYLEALLRLQKLQQGKPLF</sequence>
<dbReference type="SUPFAM" id="SSF48208">
    <property type="entry name" value="Six-hairpin glycosidases"/>
    <property type="match status" value="1"/>
</dbReference>
<dbReference type="PANTHER" id="PTHR36845">
    <property type="entry name" value="HYDROLASE, PUTATIVE (AFU_ORTHOLOGUE AFUA_7G05090)-RELATED"/>
    <property type="match status" value="1"/>
</dbReference>